<dbReference type="InterPro" id="IPR029787">
    <property type="entry name" value="Nucleotide_cyclase"/>
</dbReference>
<reference evidence="4 5" key="1">
    <citation type="submission" date="2021-03" db="EMBL/GenBank/DDBJ databases">
        <title>Actinoplanes flavus sp. nov., a novel actinomycete isolated from Coconut Palm rhizosphere soil.</title>
        <authorList>
            <person name="Luo X."/>
        </authorList>
    </citation>
    <scope>NUCLEOTIDE SEQUENCE [LARGE SCALE GENOMIC DNA]</scope>
    <source>
        <strain evidence="4 5">NEAU-H7</strain>
    </source>
</reference>
<dbReference type="Proteomes" id="UP000679690">
    <property type="component" value="Unassembled WGS sequence"/>
</dbReference>
<dbReference type="CDD" id="cd01949">
    <property type="entry name" value="GGDEF"/>
    <property type="match status" value="1"/>
</dbReference>
<dbReference type="SUPFAM" id="SSF55073">
    <property type="entry name" value="Nucleotide cyclase"/>
    <property type="match status" value="1"/>
</dbReference>
<proteinExistence type="predicted"/>
<feature type="domain" description="EAL" evidence="2">
    <location>
        <begin position="296"/>
        <end position="549"/>
    </location>
</feature>
<keyword evidence="5" id="KW-1185">Reference proteome</keyword>
<dbReference type="EMBL" id="JAGFNS010000012">
    <property type="protein sequence ID" value="MBO3739653.1"/>
    <property type="molecule type" value="Genomic_DNA"/>
</dbReference>
<dbReference type="NCBIfam" id="TIGR00254">
    <property type="entry name" value="GGDEF"/>
    <property type="match status" value="1"/>
</dbReference>
<evidence type="ECO:0000259" key="3">
    <source>
        <dbReference type="PROSITE" id="PS50887"/>
    </source>
</evidence>
<keyword evidence="1" id="KW-1133">Transmembrane helix</keyword>
<dbReference type="InterPro" id="IPR043128">
    <property type="entry name" value="Rev_trsase/Diguanyl_cyclase"/>
</dbReference>
<comment type="caution">
    <text evidence="4">The sequence shown here is derived from an EMBL/GenBank/DDBJ whole genome shotgun (WGS) entry which is preliminary data.</text>
</comment>
<gene>
    <name evidence="4" type="ORF">J5X75_19250</name>
</gene>
<dbReference type="PANTHER" id="PTHR44757">
    <property type="entry name" value="DIGUANYLATE CYCLASE DGCP"/>
    <property type="match status" value="1"/>
</dbReference>
<feature type="domain" description="GGDEF" evidence="3">
    <location>
        <begin position="155"/>
        <end position="287"/>
    </location>
</feature>
<dbReference type="Pfam" id="PF00990">
    <property type="entry name" value="GGDEF"/>
    <property type="match status" value="1"/>
</dbReference>
<feature type="transmembrane region" description="Helical" evidence="1">
    <location>
        <begin position="12"/>
        <end position="31"/>
    </location>
</feature>
<dbReference type="Gene3D" id="3.20.20.450">
    <property type="entry name" value="EAL domain"/>
    <property type="match status" value="1"/>
</dbReference>
<dbReference type="Pfam" id="PF00563">
    <property type="entry name" value="EAL"/>
    <property type="match status" value="1"/>
</dbReference>
<evidence type="ECO:0000313" key="5">
    <source>
        <dbReference type="Proteomes" id="UP000679690"/>
    </source>
</evidence>
<protein>
    <submittedName>
        <fullName evidence="4">Bifunctional diguanylate cyclase/phosphodiesterase</fullName>
    </submittedName>
</protein>
<keyword evidence="1" id="KW-0812">Transmembrane</keyword>
<dbReference type="InterPro" id="IPR000160">
    <property type="entry name" value="GGDEF_dom"/>
</dbReference>
<evidence type="ECO:0000313" key="4">
    <source>
        <dbReference type="EMBL" id="MBO3739653.1"/>
    </source>
</evidence>
<feature type="transmembrane region" description="Helical" evidence="1">
    <location>
        <begin position="37"/>
        <end position="58"/>
    </location>
</feature>
<organism evidence="4 5">
    <name type="scientific">Actinoplanes flavus</name>
    <dbReference type="NCBI Taxonomy" id="2820290"/>
    <lineage>
        <taxon>Bacteria</taxon>
        <taxon>Bacillati</taxon>
        <taxon>Actinomycetota</taxon>
        <taxon>Actinomycetes</taxon>
        <taxon>Micromonosporales</taxon>
        <taxon>Micromonosporaceae</taxon>
        <taxon>Actinoplanes</taxon>
    </lineage>
</organism>
<name>A0ABS3UPH6_9ACTN</name>
<dbReference type="InterPro" id="IPR052155">
    <property type="entry name" value="Biofilm_reg_signaling"/>
</dbReference>
<keyword evidence="1" id="KW-0472">Membrane</keyword>
<dbReference type="Gene3D" id="3.30.70.270">
    <property type="match status" value="1"/>
</dbReference>
<dbReference type="InterPro" id="IPR035919">
    <property type="entry name" value="EAL_sf"/>
</dbReference>
<sequence length="553" mass="59669">MGRNAWWDRVRIVVDDAVVLASLVLLAWPAADSALPGGLIGRSVSLLAALCLGLAVLLLDTRRGLLRYATVAAALAAMGLRHLTGTLHPGAVWLLLLLAAAGLARQFLSHRADPDRNRQQALLAQQAFRDPLTGLGNRRMFVEYAEEVLAEPARTKTAVIVLDLDGMKDVNETFGQAVGDDLLRAAAERLAVNVRANDTVARLDGDEFVVLLSGLEDEYAAVGVAERVLTELHRPLQLNGLAISIRASAGVAVSHGGDGLDGVLRRADQALIRAKRDGGGVARRFDPVLFAKAEQRRLAEQDLMRGLEAGEFEVHYQPIVDLNAGGMTVGVEALVRWRHPEKGLVPPAVFLDLAEQLGQVPRLGGWVLEEACRQAMNWQNQFPGFEMNVNLSASQLTDPRLVDEVREVLARTGLPPRDLVLELTESVALTDLVESARVLNELKALGVRIALDDFGTGFSSLSHLSTLPVDVVKIDRSFVQAMPETGGASVAEAVLHIARTFNLDPVAEGVEDAGQADRLRELACGRAQGFHFARPMPAVEVTDLLDKQSAEIL</sequence>
<dbReference type="SUPFAM" id="SSF141868">
    <property type="entry name" value="EAL domain-like"/>
    <property type="match status" value="1"/>
</dbReference>
<dbReference type="PROSITE" id="PS50883">
    <property type="entry name" value="EAL"/>
    <property type="match status" value="1"/>
</dbReference>
<dbReference type="SMART" id="SM00267">
    <property type="entry name" value="GGDEF"/>
    <property type="match status" value="1"/>
</dbReference>
<dbReference type="InterPro" id="IPR001633">
    <property type="entry name" value="EAL_dom"/>
</dbReference>
<dbReference type="PROSITE" id="PS50887">
    <property type="entry name" value="GGDEF"/>
    <property type="match status" value="1"/>
</dbReference>
<dbReference type="PANTHER" id="PTHR44757:SF2">
    <property type="entry name" value="BIOFILM ARCHITECTURE MAINTENANCE PROTEIN MBAA"/>
    <property type="match status" value="1"/>
</dbReference>
<accession>A0ABS3UPH6</accession>
<dbReference type="SMART" id="SM00052">
    <property type="entry name" value="EAL"/>
    <property type="match status" value="1"/>
</dbReference>
<feature type="transmembrane region" description="Helical" evidence="1">
    <location>
        <begin position="90"/>
        <end position="108"/>
    </location>
</feature>
<dbReference type="CDD" id="cd01948">
    <property type="entry name" value="EAL"/>
    <property type="match status" value="1"/>
</dbReference>
<evidence type="ECO:0000259" key="2">
    <source>
        <dbReference type="PROSITE" id="PS50883"/>
    </source>
</evidence>
<dbReference type="RefSeq" id="WP_208468794.1">
    <property type="nucleotide sequence ID" value="NZ_JAGFNS010000012.1"/>
</dbReference>
<evidence type="ECO:0000256" key="1">
    <source>
        <dbReference type="SAM" id="Phobius"/>
    </source>
</evidence>